<evidence type="ECO:0000313" key="2">
    <source>
        <dbReference type="Proteomes" id="UP000789738"/>
    </source>
</evidence>
<evidence type="ECO:0000313" key="1">
    <source>
        <dbReference type="EMBL" id="CAG9709821.1"/>
    </source>
</evidence>
<reference evidence="1" key="1">
    <citation type="submission" date="2021-10" db="EMBL/GenBank/DDBJ databases">
        <authorList>
            <person name="Mesa V."/>
        </authorList>
    </citation>
    <scope>NUCLEOTIDE SEQUENCE</scope>
    <source>
        <strain evidence="1">CC3_PB</strain>
    </source>
</reference>
<sequence>MQDVEFKPGLKKGIYYNLIMYLSNGGEPSSDGVGLSFFISRES</sequence>
<organism evidence="1 2">
    <name type="scientific">Clostridium neonatale</name>
    <dbReference type="NCBI Taxonomy" id="137838"/>
    <lineage>
        <taxon>Bacteria</taxon>
        <taxon>Bacillati</taxon>
        <taxon>Bacillota</taxon>
        <taxon>Clostridia</taxon>
        <taxon>Eubacteriales</taxon>
        <taxon>Clostridiaceae</taxon>
        <taxon>Clostridium</taxon>
    </lineage>
</organism>
<proteinExistence type="predicted"/>
<accession>A0AA86JS11</accession>
<gene>
    <name evidence="1" type="ORF">CNEO_44431</name>
</gene>
<protein>
    <submittedName>
        <fullName evidence="1">Uncharacterized protein</fullName>
    </submittedName>
</protein>
<dbReference type="EMBL" id="CAKJVE010000004">
    <property type="protein sequence ID" value="CAG9709821.1"/>
    <property type="molecule type" value="Genomic_DNA"/>
</dbReference>
<dbReference type="RefSeq" id="WP_279230579.1">
    <property type="nucleotide sequence ID" value="NZ_CAMTCM010000186.1"/>
</dbReference>
<name>A0AA86JS11_9CLOT</name>
<comment type="caution">
    <text evidence="1">The sequence shown here is derived from an EMBL/GenBank/DDBJ whole genome shotgun (WGS) entry which is preliminary data.</text>
</comment>
<dbReference type="Proteomes" id="UP000789738">
    <property type="component" value="Unassembled WGS sequence"/>
</dbReference>
<dbReference type="AlphaFoldDB" id="A0AA86JS11"/>